<dbReference type="Proteomes" id="UP000177870">
    <property type="component" value="Chromosome"/>
</dbReference>
<accession>A0A1D8TLV0</accession>
<organism evidence="3 4">
    <name type="scientific">Moorena producens PAL-8-15-08-1</name>
    <dbReference type="NCBI Taxonomy" id="1458985"/>
    <lineage>
        <taxon>Bacteria</taxon>
        <taxon>Bacillati</taxon>
        <taxon>Cyanobacteriota</taxon>
        <taxon>Cyanophyceae</taxon>
        <taxon>Coleofasciculales</taxon>
        <taxon>Coleofasciculaceae</taxon>
        <taxon>Moorena</taxon>
    </lineage>
</organism>
<reference evidence="4" key="1">
    <citation type="submission" date="2016-10" db="EMBL/GenBank/DDBJ databases">
        <title>Comparative genomics uncovers the prolific and rare metabolic potential of the cyanobacterial genus Moorea.</title>
        <authorList>
            <person name="Leao T."/>
            <person name="Castelao G."/>
            <person name="Korobeynikov A."/>
            <person name="Monroe E.A."/>
            <person name="Podell S."/>
            <person name="Glukhov E."/>
            <person name="Allen E."/>
            <person name="Gerwick W.H."/>
            <person name="Gerwick L."/>
        </authorList>
    </citation>
    <scope>NUCLEOTIDE SEQUENCE [LARGE SCALE GENOMIC DNA]</scope>
    <source>
        <strain evidence="4">PAL-8-15-08-1</strain>
    </source>
</reference>
<feature type="transmembrane region" description="Helical" evidence="1">
    <location>
        <begin position="12"/>
        <end position="32"/>
    </location>
</feature>
<keyword evidence="1" id="KW-0812">Transmembrane</keyword>
<dbReference type="Pfam" id="PF02698">
    <property type="entry name" value="DUF218"/>
    <property type="match status" value="1"/>
</dbReference>
<dbReference type="KEGG" id="mpro:BJP34_03470"/>
<proteinExistence type="predicted"/>
<dbReference type="STRING" id="1458985.BJP34_03470"/>
<evidence type="ECO:0000259" key="2">
    <source>
        <dbReference type="Pfam" id="PF02698"/>
    </source>
</evidence>
<gene>
    <name evidence="3" type="ORF">BJP34_03470</name>
</gene>
<evidence type="ECO:0000313" key="4">
    <source>
        <dbReference type="Proteomes" id="UP000177870"/>
    </source>
</evidence>
<name>A0A1D8TLV0_9CYAN</name>
<dbReference type="AlphaFoldDB" id="A0A1D8TLV0"/>
<evidence type="ECO:0000256" key="1">
    <source>
        <dbReference type="SAM" id="Phobius"/>
    </source>
</evidence>
<dbReference type="EMBL" id="CP017599">
    <property type="protein sequence ID" value="AOW98630.1"/>
    <property type="molecule type" value="Genomic_DNA"/>
</dbReference>
<sequence length="215" mass="24430">MRLVSRRKQWGLTVKGWFVNIFLIITFSLFMLTHIHPFLSINSPINADALVVEGWLPDYALKGAMEEFDRGNYQKIITTGLPLRKGYYLSEYKSYAELTAATFIALGFEPDKLVAVPAPNVTVNRTLASVQALREWLLTSDESIKSINLYSFDVHTRRSWMLFKEVLGPEIKVGAIAANSLDYEPKQWWVSSQGVRSIMSETIAYLYAQVVSLKV</sequence>
<keyword evidence="1" id="KW-0472">Membrane</keyword>
<feature type="domain" description="DUF218" evidence="2">
    <location>
        <begin position="49"/>
        <end position="201"/>
    </location>
</feature>
<keyword evidence="1" id="KW-1133">Transmembrane helix</keyword>
<evidence type="ECO:0000313" key="3">
    <source>
        <dbReference type="EMBL" id="AOW98630.1"/>
    </source>
</evidence>
<dbReference type="InterPro" id="IPR003848">
    <property type="entry name" value="DUF218"/>
</dbReference>
<protein>
    <submittedName>
        <fullName evidence="3">Cytosine deaminase</fullName>
    </submittedName>
</protein>